<dbReference type="OrthoDB" id="711298at2759"/>
<dbReference type="EMBL" id="CM029052">
    <property type="protein sequence ID" value="KAG2557659.1"/>
    <property type="molecule type" value="Genomic_DNA"/>
</dbReference>
<evidence type="ECO:0000313" key="2">
    <source>
        <dbReference type="EMBL" id="KAG2557659.1"/>
    </source>
</evidence>
<reference evidence="2" key="1">
    <citation type="submission" date="2020-05" db="EMBL/GenBank/DDBJ databases">
        <title>WGS assembly of Panicum virgatum.</title>
        <authorList>
            <person name="Lovell J.T."/>
            <person name="Jenkins J."/>
            <person name="Shu S."/>
            <person name="Juenger T.E."/>
            <person name="Schmutz J."/>
        </authorList>
    </citation>
    <scope>NUCLEOTIDE SEQUENCE</scope>
    <source>
        <strain evidence="2">AP13</strain>
    </source>
</reference>
<accession>A0A8T0PAG6</accession>
<feature type="compositionally biased region" description="Low complexity" evidence="1">
    <location>
        <begin position="61"/>
        <end position="81"/>
    </location>
</feature>
<keyword evidence="3" id="KW-1185">Reference proteome</keyword>
<sequence>MADAPGNLRLFGGLTVLREPAPAGTQDAAADAMSGAPCAGEHAPREEEGVLTGAMRKAQEADAISPDGASAADAAAAPAAGDAEEVKAAETKWVEMPAEHVRWILAQRRENHPTPSIEDYELYRTHDPVKSTVFSQRNIDAKRELFAGLLDSLRASHGEFFEYQARVRDEFGRDGRVLVPEEALGPRDGWQEDIDAIWAKCREEYAREHPADSDGEDDESAMDADCNAEECVPLPSC</sequence>
<name>A0A8T0PAG6_PANVG</name>
<organism evidence="2 3">
    <name type="scientific">Panicum virgatum</name>
    <name type="common">Blackwell switchgrass</name>
    <dbReference type="NCBI Taxonomy" id="38727"/>
    <lineage>
        <taxon>Eukaryota</taxon>
        <taxon>Viridiplantae</taxon>
        <taxon>Streptophyta</taxon>
        <taxon>Embryophyta</taxon>
        <taxon>Tracheophyta</taxon>
        <taxon>Spermatophyta</taxon>
        <taxon>Magnoliopsida</taxon>
        <taxon>Liliopsida</taxon>
        <taxon>Poales</taxon>
        <taxon>Poaceae</taxon>
        <taxon>PACMAD clade</taxon>
        <taxon>Panicoideae</taxon>
        <taxon>Panicodae</taxon>
        <taxon>Paniceae</taxon>
        <taxon>Panicinae</taxon>
        <taxon>Panicum</taxon>
        <taxon>Panicum sect. Hiantes</taxon>
    </lineage>
</organism>
<dbReference type="PANTHER" id="PTHR35166">
    <property type="entry name" value="OS05G0193700 PROTEIN-RELATED"/>
    <property type="match status" value="1"/>
</dbReference>
<dbReference type="AlphaFoldDB" id="A0A8T0PAG6"/>
<feature type="compositionally biased region" description="Low complexity" evidence="1">
    <location>
        <begin position="22"/>
        <end position="32"/>
    </location>
</feature>
<evidence type="ECO:0000313" key="3">
    <source>
        <dbReference type="Proteomes" id="UP000823388"/>
    </source>
</evidence>
<protein>
    <submittedName>
        <fullName evidence="2">Uncharacterized protein</fullName>
    </submittedName>
</protein>
<evidence type="ECO:0000256" key="1">
    <source>
        <dbReference type="SAM" id="MobiDB-lite"/>
    </source>
</evidence>
<dbReference type="Proteomes" id="UP000823388">
    <property type="component" value="Chromosome 8N"/>
</dbReference>
<dbReference type="PANTHER" id="PTHR35166:SF20">
    <property type="entry name" value="EXPRESSED PROTEIN"/>
    <property type="match status" value="1"/>
</dbReference>
<comment type="caution">
    <text evidence="2">The sequence shown here is derived from an EMBL/GenBank/DDBJ whole genome shotgun (WGS) entry which is preliminary data.</text>
</comment>
<gene>
    <name evidence="2" type="ORF">PVAP13_8NG254100</name>
</gene>
<feature type="region of interest" description="Disordered" evidence="1">
    <location>
        <begin position="22"/>
        <end position="83"/>
    </location>
</feature>
<proteinExistence type="predicted"/>